<keyword evidence="8" id="KW-1133">Transmembrane helix</keyword>
<feature type="compositionally biased region" description="Polar residues" evidence="13">
    <location>
        <begin position="359"/>
        <end position="371"/>
    </location>
</feature>
<keyword evidence="11" id="KW-0325">Glycoprotein</keyword>
<feature type="compositionally biased region" description="Low complexity" evidence="13">
    <location>
        <begin position="330"/>
        <end position="354"/>
    </location>
</feature>
<dbReference type="STRING" id="7395.A0A1A9VG28"/>
<evidence type="ECO:0000256" key="4">
    <source>
        <dbReference type="ARBA" id="ARBA00022475"/>
    </source>
</evidence>
<reference evidence="14" key="1">
    <citation type="submission" date="2020-05" db="UniProtKB">
        <authorList>
            <consortium name="EnsemblMetazoa"/>
        </authorList>
    </citation>
    <scope>IDENTIFICATION</scope>
    <source>
        <strain evidence="14">TTRI</strain>
    </source>
</reference>
<dbReference type="GO" id="GO:0042383">
    <property type="term" value="C:sarcolemma"/>
    <property type="evidence" value="ECO:0007669"/>
    <property type="project" value="UniProtKB-SubCell"/>
</dbReference>
<dbReference type="InterPro" id="IPR006875">
    <property type="entry name" value="Sarcoglycan"/>
</dbReference>
<evidence type="ECO:0000313" key="14">
    <source>
        <dbReference type="EnsemblMetazoa" id="GAUT036070-PA"/>
    </source>
</evidence>
<comment type="similarity">
    <text evidence="3">Belongs to the sarcoglycan beta/delta/gamma/zeta family.</text>
</comment>
<dbReference type="AlphaFoldDB" id="A0A1A9VG28"/>
<evidence type="ECO:0000256" key="1">
    <source>
        <dbReference type="ARBA" id="ARBA00004245"/>
    </source>
</evidence>
<evidence type="ECO:0000256" key="13">
    <source>
        <dbReference type="SAM" id="MobiDB-lite"/>
    </source>
</evidence>
<evidence type="ECO:0000256" key="2">
    <source>
        <dbReference type="ARBA" id="ARBA00004274"/>
    </source>
</evidence>
<keyword evidence="10" id="KW-1015">Disulfide bond</keyword>
<evidence type="ECO:0000313" key="15">
    <source>
        <dbReference type="Proteomes" id="UP000078200"/>
    </source>
</evidence>
<organism evidence="14 15">
    <name type="scientific">Glossina austeni</name>
    <name type="common">Savannah tsetse fly</name>
    <dbReference type="NCBI Taxonomy" id="7395"/>
    <lineage>
        <taxon>Eukaryota</taxon>
        <taxon>Metazoa</taxon>
        <taxon>Ecdysozoa</taxon>
        <taxon>Arthropoda</taxon>
        <taxon>Hexapoda</taxon>
        <taxon>Insecta</taxon>
        <taxon>Pterygota</taxon>
        <taxon>Neoptera</taxon>
        <taxon>Endopterygota</taxon>
        <taxon>Diptera</taxon>
        <taxon>Brachycera</taxon>
        <taxon>Muscomorpha</taxon>
        <taxon>Hippoboscoidea</taxon>
        <taxon>Glossinidae</taxon>
        <taxon>Glossina</taxon>
    </lineage>
</organism>
<dbReference type="Pfam" id="PF04790">
    <property type="entry name" value="Sarcoglycan_1"/>
    <property type="match status" value="1"/>
</dbReference>
<keyword evidence="15" id="KW-1185">Reference proteome</keyword>
<protein>
    <submittedName>
        <fullName evidence="14">Uncharacterized protein</fullName>
    </submittedName>
</protein>
<dbReference type="GO" id="GO:0016012">
    <property type="term" value="C:sarcoglycan complex"/>
    <property type="evidence" value="ECO:0007669"/>
    <property type="project" value="InterPro"/>
</dbReference>
<evidence type="ECO:0000256" key="8">
    <source>
        <dbReference type="ARBA" id="ARBA00022989"/>
    </source>
</evidence>
<evidence type="ECO:0000256" key="7">
    <source>
        <dbReference type="ARBA" id="ARBA00022968"/>
    </source>
</evidence>
<name>A0A1A9VG28_GLOAU</name>
<accession>A0A1A9VG28</accession>
<proteinExistence type="inferred from homology"/>
<keyword evidence="5" id="KW-0963">Cytoplasm</keyword>
<keyword evidence="7" id="KW-0735">Signal-anchor</keyword>
<comment type="subcellular location">
    <subcellularLocation>
        <location evidence="2">Cell membrane</location>
        <location evidence="2">Sarcolemma</location>
        <topology evidence="2">Single-pass type II membrane protein</topology>
    </subcellularLocation>
    <subcellularLocation>
        <location evidence="1">Cytoplasm</location>
        <location evidence="1">Cytoskeleton</location>
    </subcellularLocation>
</comment>
<keyword evidence="4" id="KW-1003">Cell membrane</keyword>
<dbReference type="VEuPathDB" id="VectorBase:GAUT036070"/>
<evidence type="ECO:0000256" key="5">
    <source>
        <dbReference type="ARBA" id="ARBA00022490"/>
    </source>
</evidence>
<evidence type="ECO:0000256" key="11">
    <source>
        <dbReference type="ARBA" id="ARBA00023180"/>
    </source>
</evidence>
<keyword evidence="9" id="KW-0472">Membrane</keyword>
<dbReference type="Proteomes" id="UP000078200">
    <property type="component" value="Unassembled WGS sequence"/>
</dbReference>
<feature type="region of interest" description="Disordered" evidence="13">
    <location>
        <begin position="328"/>
        <end position="373"/>
    </location>
</feature>
<keyword evidence="12" id="KW-0206">Cytoskeleton</keyword>
<sequence>MELIPEKDVIKFFGCTDLDRIYSKNVGQFEGFIDESLTITGDYAAVYVRMHHRNSQIHNRLIVDKSGMQFRGINTFDIKDPEMNRFSLVFVYLCLKITVSLVSCFKRNTLLLNNSNEHLASDTMTDCLPSYLLKCKTDMFPFAFIKLNARNVLQSISCYLICCNSSFMSLQQDLDERILLEKVFLNKLQHETRSGQKINIDSNNIPNKYCGNTKKSLTNAIITGHGVSCCLSWKSTLALTTTIAKRKAETVTPTANIIQFYGQHTYDGKPVASMFQSLQSSPNEIIPVQRVPELSNNVFMSILTDVLNCQPAIVCLLCSEWLKNPENITPSSSSPNPASFLSSRPSQSSFPLSQKSDTESYNTTTNISPGSTLDVKDPSKKLVRLEGGEREIIISSLFLRKHLLKY</sequence>
<evidence type="ECO:0000256" key="6">
    <source>
        <dbReference type="ARBA" id="ARBA00022692"/>
    </source>
</evidence>
<evidence type="ECO:0000256" key="9">
    <source>
        <dbReference type="ARBA" id="ARBA00023136"/>
    </source>
</evidence>
<evidence type="ECO:0000256" key="10">
    <source>
        <dbReference type="ARBA" id="ARBA00023157"/>
    </source>
</evidence>
<dbReference type="GO" id="GO:0005856">
    <property type="term" value="C:cytoskeleton"/>
    <property type="evidence" value="ECO:0007669"/>
    <property type="project" value="UniProtKB-SubCell"/>
</dbReference>
<keyword evidence="6" id="KW-0812">Transmembrane</keyword>
<evidence type="ECO:0000256" key="3">
    <source>
        <dbReference type="ARBA" id="ARBA00007574"/>
    </source>
</evidence>
<dbReference type="EnsemblMetazoa" id="GAUT036070-RA">
    <property type="protein sequence ID" value="GAUT036070-PA"/>
    <property type="gene ID" value="GAUT036070"/>
</dbReference>
<evidence type="ECO:0000256" key="12">
    <source>
        <dbReference type="ARBA" id="ARBA00023212"/>
    </source>
</evidence>